<evidence type="ECO:0000313" key="1">
    <source>
        <dbReference type="EMBL" id="CAD5324405.1"/>
    </source>
</evidence>
<dbReference type="AlphaFoldDB" id="A0A7G2EP37"/>
<sequence length="98" mass="9728">MLISSCLFAGKTAFGTTKSFKRTEAVFWRLPLPNSSAAGAVGTVAVASTELEIVEPGLGDRTGAGGGLGTIGDLGIAGTGDEESSVSGFWVGDETGGC</sequence>
<protein>
    <submittedName>
        <fullName evidence="1">(thale cress) hypothetical protein</fullName>
    </submittedName>
</protein>
<gene>
    <name evidence="1" type="ORF">AT9943_LOCUS12300</name>
</gene>
<accession>A0A7G2EP37</accession>
<proteinExistence type="predicted"/>
<evidence type="ECO:0000313" key="2">
    <source>
        <dbReference type="Proteomes" id="UP000516314"/>
    </source>
</evidence>
<name>A0A7G2EP37_ARATH</name>
<reference evidence="1 2" key="1">
    <citation type="submission" date="2020-09" db="EMBL/GenBank/DDBJ databases">
        <authorList>
            <person name="Ashkenazy H."/>
        </authorList>
    </citation>
    <scope>NUCLEOTIDE SEQUENCE [LARGE SCALE GENOMIC DNA]</scope>
    <source>
        <strain evidence="2">cv. Cdm-0</strain>
    </source>
</reference>
<organism evidence="1 2">
    <name type="scientific">Arabidopsis thaliana</name>
    <name type="common">Mouse-ear cress</name>
    <dbReference type="NCBI Taxonomy" id="3702"/>
    <lineage>
        <taxon>Eukaryota</taxon>
        <taxon>Viridiplantae</taxon>
        <taxon>Streptophyta</taxon>
        <taxon>Embryophyta</taxon>
        <taxon>Tracheophyta</taxon>
        <taxon>Spermatophyta</taxon>
        <taxon>Magnoliopsida</taxon>
        <taxon>eudicotyledons</taxon>
        <taxon>Gunneridae</taxon>
        <taxon>Pentapetalae</taxon>
        <taxon>rosids</taxon>
        <taxon>malvids</taxon>
        <taxon>Brassicales</taxon>
        <taxon>Brassicaceae</taxon>
        <taxon>Camelineae</taxon>
        <taxon>Arabidopsis</taxon>
    </lineage>
</organism>
<dbReference type="EMBL" id="LR881468">
    <property type="protein sequence ID" value="CAD5324405.1"/>
    <property type="molecule type" value="Genomic_DNA"/>
</dbReference>
<dbReference type="Proteomes" id="UP000516314">
    <property type="component" value="Chromosome 3"/>
</dbReference>